<dbReference type="EMBL" id="FTNC01000019">
    <property type="protein sequence ID" value="SIR30189.1"/>
    <property type="molecule type" value="Genomic_DNA"/>
</dbReference>
<evidence type="ECO:0000313" key="1">
    <source>
        <dbReference type="EMBL" id="SIR30189.1"/>
    </source>
</evidence>
<name>A0A1N6ZTM4_9FIRM</name>
<proteinExistence type="predicted"/>
<dbReference type="OrthoDB" id="9789133at2"/>
<dbReference type="InterPro" id="IPR036866">
    <property type="entry name" value="RibonucZ/Hydroxyglut_hydro"/>
</dbReference>
<sequence>MKIKWWGHSCFSIEINGIKILTDPYDDSLPYKKFDDYPDYVTVSHGHFDHNAVERVNGDFKVVDSEKGLKNDDLNIEALKSYHDSSKGKNRGENLIYLMEIGDYRICHLGDLGHLLAEKTINKIKNVDLLLIPVGGNYTIDAETAYKLTKKIEPKLIIPMHFKTDILDFPITGVEKFTDKFDEEEVNYVNESEINLGETENKQVIVLNYS</sequence>
<dbReference type="Proteomes" id="UP000185669">
    <property type="component" value="Unassembled WGS sequence"/>
</dbReference>
<dbReference type="PANTHER" id="PTHR42967:SF1">
    <property type="entry name" value="MBL FOLD METALLO-HYDROLASE"/>
    <property type="match status" value="1"/>
</dbReference>
<evidence type="ECO:0000313" key="2">
    <source>
        <dbReference type="Proteomes" id="UP000185669"/>
    </source>
</evidence>
<reference evidence="2" key="1">
    <citation type="submission" date="2017-01" db="EMBL/GenBank/DDBJ databases">
        <authorList>
            <person name="Varghese N."/>
            <person name="Submissions S."/>
        </authorList>
    </citation>
    <scope>NUCLEOTIDE SEQUENCE [LARGE SCALE GENOMIC DNA]</scope>
    <source>
        <strain evidence="2">ATCC 700103</strain>
    </source>
</reference>
<dbReference type="AlphaFoldDB" id="A0A1N6ZTM4"/>
<dbReference type="STRING" id="56779.SAMN05421834_11946"/>
<dbReference type="PANTHER" id="PTHR42967">
    <property type="entry name" value="METAL DEPENDENT HYDROLASE"/>
    <property type="match status" value="1"/>
</dbReference>
<gene>
    <name evidence="1" type="ORF">SAMN05421834_11946</name>
</gene>
<keyword evidence="2" id="KW-1185">Reference proteome</keyword>
<protein>
    <submittedName>
        <fullName evidence="1">L-ascorbate metabolism protein UlaG, beta-lactamase superfamily</fullName>
    </submittedName>
</protein>
<accession>A0A1N6ZTM4</accession>
<dbReference type="SUPFAM" id="SSF56281">
    <property type="entry name" value="Metallo-hydrolase/oxidoreductase"/>
    <property type="match status" value="1"/>
</dbReference>
<dbReference type="Pfam" id="PF13483">
    <property type="entry name" value="Lactamase_B_3"/>
    <property type="match status" value="1"/>
</dbReference>
<organism evidence="1 2">
    <name type="scientific">Halanaerobium kushneri</name>
    <dbReference type="NCBI Taxonomy" id="56779"/>
    <lineage>
        <taxon>Bacteria</taxon>
        <taxon>Bacillati</taxon>
        <taxon>Bacillota</taxon>
        <taxon>Clostridia</taxon>
        <taxon>Halanaerobiales</taxon>
        <taxon>Halanaerobiaceae</taxon>
        <taxon>Halanaerobium</taxon>
    </lineage>
</organism>
<dbReference type="Gene3D" id="3.60.15.10">
    <property type="entry name" value="Ribonuclease Z/Hydroxyacylglutathione hydrolase-like"/>
    <property type="match status" value="1"/>
</dbReference>